<gene>
    <name evidence="5" type="ORF">FisN_31Lh090</name>
</gene>
<dbReference type="Proteomes" id="UP000198406">
    <property type="component" value="Unassembled WGS sequence"/>
</dbReference>
<keyword evidence="6" id="KW-1185">Reference proteome</keyword>
<proteinExistence type="inferred from homology"/>
<comment type="similarity">
    <text evidence="1">Belongs to the CLN5 family.</text>
</comment>
<accession>A0A1Z5K6C1</accession>
<keyword evidence="2" id="KW-0325">Glycoprotein</keyword>
<dbReference type="InParanoid" id="A0A1Z5K6C1"/>
<reference evidence="5 6" key="1">
    <citation type="journal article" date="2015" name="Plant Cell">
        <title>Oil accumulation by the oleaginous diatom Fistulifera solaris as revealed by the genome and transcriptome.</title>
        <authorList>
            <person name="Tanaka T."/>
            <person name="Maeda Y."/>
            <person name="Veluchamy A."/>
            <person name="Tanaka M."/>
            <person name="Abida H."/>
            <person name="Marechal E."/>
            <person name="Bowler C."/>
            <person name="Muto M."/>
            <person name="Sunaga Y."/>
            <person name="Tanaka M."/>
            <person name="Yoshino T."/>
            <person name="Taniguchi T."/>
            <person name="Fukuda Y."/>
            <person name="Nemoto M."/>
            <person name="Matsumoto M."/>
            <person name="Wong P.S."/>
            <person name="Aburatani S."/>
            <person name="Fujibuchi W."/>
        </authorList>
    </citation>
    <scope>NUCLEOTIDE SEQUENCE [LARGE SCALE GENOMIC DNA]</scope>
    <source>
        <strain evidence="5 6">JPCC DA0580</strain>
    </source>
</reference>
<evidence type="ECO:0000313" key="6">
    <source>
        <dbReference type="Proteomes" id="UP000198406"/>
    </source>
</evidence>
<dbReference type="GO" id="GO:0007040">
    <property type="term" value="P:lysosome organization"/>
    <property type="evidence" value="ECO:0007669"/>
    <property type="project" value="TreeGrafter"/>
</dbReference>
<feature type="region of interest" description="Disordered" evidence="3">
    <location>
        <begin position="642"/>
        <end position="680"/>
    </location>
</feature>
<evidence type="ECO:0000256" key="3">
    <source>
        <dbReference type="SAM" id="MobiDB-lite"/>
    </source>
</evidence>
<dbReference type="GO" id="GO:0005765">
    <property type="term" value="C:lysosomal membrane"/>
    <property type="evidence" value="ECO:0007669"/>
    <property type="project" value="TreeGrafter"/>
</dbReference>
<keyword evidence="4" id="KW-1133">Transmembrane helix</keyword>
<feature type="compositionally biased region" description="Low complexity" evidence="3">
    <location>
        <begin position="281"/>
        <end position="292"/>
    </location>
</feature>
<keyword evidence="4" id="KW-0472">Membrane</keyword>
<dbReference type="InterPro" id="IPR026138">
    <property type="entry name" value="CLN5"/>
</dbReference>
<dbReference type="PANTHER" id="PTHR15380:SF2">
    <property type="entry name" value="CEROID-LIPOFUSCINOSIS NEURONAL PROTEIN 5"/>
    <property type="match status" value="1"/>
</dbReference>
<dbReference type="AlphaFoldDB" id="A0A1Z5K6C1"/>
<comment type="caution">
    <text evidence="5">The sequence shown here is derived from an EMBL/GenBank/DDBJ whole genome shotgun (WGS) entry which is preliminary data.</text>
</comment>
<dbReference type="PANTHER" id="PTHR15380">
    <property type="entry name" value="CEROID-LIPOFUSCINOSIS, NEURONAL 5"/>
    <property type="match status" value="1"/>
</dbReference>
<feature type="compositionally biased region" description="Basic and acidic residues" evidence="3">
    <location>
        <begin position="665"/>
        <end position="680"/>
    </location>
</feature>
<organism evidence="5 6">
    <name type="scientific">Fistulifera solaris</name>
    <name type="common">Oleaginous diatom</name>
    <dbReference type="NCBI Taxonomy" id="1519565"/>
    <lineage>
        <taxon>Eukaryota</taxon>
        <taxon>Sar</taxon>
        <taxon>Stramenopiles</taxon>
        <taxon>Ochrophyta</taxon>
        <taxon>Bacillariophyta</taxon>
        <taxon>Bacillariophyceae</taxon>
        <taxon>Bacillariophycidae</taxon>
        <taxon>Naviculales</taxon>
        <taxon>Naviculaceae</taxon>
        <taxon>Fistulifera</taxon>
    </lineage>
</organism>
<protein>
    <submittedName>
        <fullName evidence="5">Uncharacterized protein</fullName>
    </submittedName>
</protein>
<name>A0A1Z5K6C1_FISSO</name>
<evidence type="ECO:0000256" key="4">
    <source>
        <dbReference type="SAM" id="Phobius"/>
    </source>
</evidence>
<keyword evidence="4" id="KW-0812">Transmembrane</keyword>
<dbReference type="OrthoDB" id="46848at2759"/>
<feature type="transmembrane region" description="Helical" evidence="4">
    <location>
        <begin position="526"/>
        <end position="546"/>
    </location>
</feature>
<feature type="region of interest" description="Disordered" evidence="3">
    <location>
        <begin position="363"/>
        <end position="383"/>
    </location>
</feature>
<feature type="region of interest" description="Disordered" evidence="3">
    <location>
        <begin position="281"/>
        <end position="304"/>
    </location>
</feature>
<dbReference type="GO" id="GO:0016798">
    <property type="term" value="F:hydrolase activity, acting on glycosyl bonds"/>
    <property type="evidence" value="ECO:0007669"/>
    <property type="project" value="TreeGrafter"/>
</dbReference>
<evidence type="ECO:0000256" key="1">
    <source>
        <dbReference type="ARBA" id="ARBA00007028"/>
    </source>
</evidence>
<dbReference type="EMBL" id="BDSP01000172">
    <property type="protein sequence ID" value="GAX21800.1"/>
    <property type="molecule type" value="Genomic_DNA"/>
</dbReference>
<evidence type="ECO:0000256" key="2">
    <source>
        <dbReference type="ARBA" id="ARBA00023180"/>
    </source>
</evidence>
<evidence type="ECO:0000313" key="5">
    <source>
        <dbReference type="EMBL" id="GAX21800.1"/>
    </source>
</evidence>
<sequence>MAPAHRFLDEETLEPDLPASRVPQVLTRSVIPSLVTGLDASDVFECYYLTRETILHGLANNTIEITKAALGLRHKEQHPTTAASSHTRGKKRSLSLTLEYGPSRAASNLLHESIPRVIWDDEGVSSVGWENEAKVYYTTEIGSDEYPTANYLASVSGAALSSLLTAAVEYIESDVRHRHYQPFSIVVEHQGEDIKSKQTRLAHGSSDVDFMIALYQHLATLGVALRPVLSPSHHQVRLHATGWDQVQMGKDVPAATIASFYVNLGRCVSAIATKDYSFFTPTPSPTLEPTSSVWSSKGPSAEEGIHQADVPTTASPPYPSLAPHTRVRDLREKRHLDGGTLAMNNEPELLDLNESVPENISSIHPSVDPGTIAPRPTPVGPVPEAEDAQKEAAEAAQAAAEAATQAHDAGNEQAAMAAQNAATAAQKAADMTASQQAVIYSEALLSGDGNAMASALARCFSDPLYGMAKIVQANETEIQSVTTAYVYWDGSFYLRLNLTAPYLSVVPLNMELPQPDSHSGFARGDLMDWTLALAILGFFFIGVLLTMQQILGRNLKVIRPLYKFQRWFFDPLNHTISSSGGGDFDSSERSGGQDYILGEERIPISMGSKLGPFSLMNMFSPDPRAEWGEGKAESVGEVELAVRGDNGGDTSNSLDDQSDDGDYPDSIRDPGSAKRLFRDPDLVEFPDLKSKSKIAVPVSFPSSPSLDDTAVGLT</sequence>